<feature type="signal peptide" evidence="3">
    <location>
        <begin position="1"/>
        <end position="19"/>
    </location>
</feature>
<protein>
    <submittedName>
        <fullName evidence="4">Uncharacterized protein</fullName>
    </submittedName>
</protein>
<keyword evidence="2" id="KW-1133">Transmembrane helix</keyword>
<gene>
    <name evidence="4" type="ORF">BLNAU_17167</name>
</gene>
<organism evidence="4 5">
    <name type="scientific">Blattamonas nauphoetae</name>
    <dbReference type="NCBI Taxonomy" id="2049346"/>
    <lineage>
        <taxon>Eukaryota</taxon>
        <taxon>Metamonada</taxon>
        <taxon>Preaxostyla</taxon>
        <taxon>Oxymonadida</taxon>
        <taxon>Blattamonas</taxon>
    </lineage>
</organism>
<reference evidence="4 5" key="1">
    <citation type="journal article" date="2022" name="bioRxiv">
        <title>Genomics of Preaxostyla Flagellates Illuminates Evolutionary Transitions and the Path Towards Mitochondrial Loss.</title>
        <authorList>
            <person name="Novak L.V.F."/>
            <person name="Treitli S.C."/>
            <person name="Pyrih J."/>
            <person name="Halakuc P."/>
            <person name="Pipaliya S.V."/>
            <person name="Vacek V."/>
            <person name="Brzon O."/>
            <person name="Soukal P."/>
            <person name="Eme L."/>
            <person name="Dacks J.B."/>
            <person name="Karnkowska A."/>
            <person name="Elias M."/>
            <person name="Hampl V."/>
        </authorList>
    </citation>
    <scope>NUCLEOTIDE SEQUENCE [LARGE SCALE GENOMIC DNA]</scope>
    <source>
        <strain evidence="4">NAU3</strain>
        <tissue evidence="4">Gut</tissue>
    </source>
</reference>
<dbReference type="Proteomes" id="UP001281761">
    <property type="component" value="Unassembled WGS sequence"/>
</dbReference>
<name>A0ABQ9X9R3_9EUKA</name>
<accession>A0ABQ9X9R3</accession>
<evidence type="ECO:0000256" key="1">
    <source>
        <dbReference type="SAM" id="MobiDB-lite"/>
    </source>
</evidence>
<keyword evidence="2" id="KW-0812">Transmembrane</keyword>
<feature type="transmembrane region" description="Helical" evidence="2">
    <location>
        <begin position="769"/>
        <end position="792"/>
    </location>
</feature>
<evidence type="ECO:0000256" key="3">
    <source>
        <dbReference type="SAM" id="SignalP"/>
    </source>
</evidence>
<comment type="caution">
    <text evidence="4">The sequence shown here is derived from an EMBL/GenBank/DDBJ whole genome shotgun (WGS) entry which is preliminary data.</text>
</comment>
<feature type="compositionally biased region" description="Low complexity" evidence="1">
    <location>
        <begin position="84"/>
        <end position="96"/>
    </location>
</feature>
<feature type="chain" id="PRO_5045438935" evidence="3">
    <location>
        <begin position="20"/>
        <end position="1033"/>
    </location>
</feature>
<dbReference type="EMBL" id="JARBJD010000188">
    <property type="protein sequence ID" value="KAK2947940.1"/>
    <property type="molecule type" value="Genomic_DNA"/>
</dbReference>
<proteinExistence type="predicted"/>
<keyword evidence="3" id="KW-0732">Signal</keyword>
<keyword evidence="5" id="KW-1185">Reference proteome</keyword>
<keyword evidence="2" id="KW-0472">Membrane</keyword>
<evidence type="ECO:0000313" key="5">
    <source>
        <dbReference type="Proteomes" id="UP001281761"/>
    </source>
</evidence>
<sequence>MNSLFVVVTLFLSTQYNLPYPPTSLISVLTTENESRMNDNCLNPKILRLANEVVVSSSIEIRSEDLTLIGNSSRLLFQRDIHRSSGQSSSSRNAAARKAEPKATPKVWNDGLSASPFVFDVQNSTFSVSGVHAILNWERCGVCSLAGSTVRFSSSSITSTGDSSPFMVRMSGSEGMTTKDESIVVVGTGLSLESTHLIGGTRPLFSFGLIEQSSSLAASGCALRSRQADSCSEVMCVSESWELCLEAHEPRQRDRNDVAELGGNVMCLTTSFSSCFRHPNTEFDFSFENHTQTELGRLNNVTSDVTSVTFTLCTFNEMTVVGGSGNGGAAIFLRQTSSSLTVRTCFFLKCTCTASGIAGTICLRCDSSKRRPFSVSDSSFTECSATQFAGSVFLEHSSSAAIDCCFFELSTSFWDGTALLGPNVLAPQWNPFLRRRVDTLHLVLAVQRLFLAHHPDGKDVFFSDNSSSEITADMVTFCDSSFRAPNVSFLRNQQSDSSLIPQVVQTAPIRATSVGVSIDGNEATVTVETEEAIKGTMGMLLDGSNVPRLVHAVIGDPSEVSTVTSVVISCGANGILPSTTYTNRKSTLAPFSPPIVESAKSALLEEGNTTAFELTGLYLEEGSYWMLFEKGGKEWNITLTRSDSTTLNGTAPLHPSTAEDRLEWSTVCWEFTECHSERLALLRRHCHLANRSQIIRTANWMANFTPTQHEIRDHLEQSLPLSSLSKLDTSLEWRSRLVLGKDEITTTSFVIPKNAAERRSQAAKENMNWWLPLVISVSLLLVIVLVVAIVCCRRTNHKQNKKPDTPKQEMDVEDRVEVELERTLCVTEHEQNTSACAQTKVGLTTRRMGSPGQLRMRLNAEDKTPLASGGVTQMALAGGVQDLWTAQAECEILAKLTSDWMLIGGDETVQLKEWKGDAVAAKGVRARDGKLSNKERRTGRWTWIKEEFWGRPGVVGSGEWCCGVGGDRRCECGWAGRDGDSAGDGRSAEWTDAELIASCLSIDANDRPSLSSLVSSLECIEPDSGAITHTFIS</sequence>
<feature type="region of interest" description="Disordered" evidence="1">
    <location>
        <begin position="83"/>
        <end position="107"/>
    </location>
</feature>
<evidence type="ECO:0000313" key="4">
    <source>
        <dbReference type="EMBL" id="KAK2947940.1"/>
    </source>
</evidence>
<evidence type="ECO:0000256" key="2">
    <source>
        <dbReference type="SAM" id="Phobius"/>
    </source>
</evidence>